<gene>
    <name evidence="2" type="ORF">Slin15195_G036050</name>
</gene>
<dbReference type="EMBL" id="CP099419">
    <property type="protein sequence ID" value="USW50286.1"/>
    <property type="molecule type" value="Genomic_DNA"/>
</dbReference>
<accession>A0A9Q9AQM7</accession>
<evidence type="ECO:0000313" key="3">
    <source>
        <dbReference type="Proteomes" id="UP001056384"/>
    </source>
</evidence>
<dbReference type="Proteomes" id="UP001056384">
    <property type="component" value="Chromosome 2"/>
</dbReference>
<keyword evidence="3" id="KW-1185">Reference proteome</keyword>
<evidence type="ECO:0000313" key="2">
    <source>
        <dbReference type="EMBL" id="USW50286.1"/>
    </source>
</evidence>
<reference evidence="2" key="1">
    <citation type="submission" date="2022-06" db="EMBL/GenBank/DDBJ databases">
        <title>Complete genome sequences of two strains of the flax pathogen Septoria linicola.</title>
        <authorList>
            <person name="Lapalu N."/>
            <person name="Simon A."/>
            <person name="Demenou B."/>
            <person name="Paumier D."/>
            <person name="Guillot M.-P."/>
            <person name="Gout L."/>
            <person name="Valade R."/>
        </authorList>
    </citation>
    <scope>NUCLEOTIDE SEQUENCE</scope>
    <source>
        <strain evidence="2">SE15195</strain>
    </source>
</reference>
<dbReference type="AlphaFoldDB" id="A0A9Q9AQM7"/>
<feature type="region of interest" description="Disordered" evidence="1">
    <location>
        <begin position="137"/>
        <end position="175"/>
    </location>
</feature>
<protein>
    <submittedName>
        <fullName evidence="2">Uncharacterized protein</fullName>
    </submittedName>
</protein>
<feature type="region of interest" description="Disordered" evidence="1">
    <location>
        <begin position="82"/>
        <end position="107"/>
    </location>
</feature>
<name>A0A9Q9AQM7_9PEZI</name>
<sequence>MCKTQCWYYTCGHWSNHRLSTCRGRFARDPEAAVKVTACSGDSLIPPISVAKALAAAIKQGKSRSPVYEYFGALRHEIEESVPRDSPLTSLRPHPRSTWAPPKPSPLRKELTIEDLEEDDVVDVDIETTGFERLELEMSDVEMLSPSASPPTSPNEEYEKHQRRPEDHTQIDPLLLASDAQVAIVKAKSLS</sequence>
<organism evidence="2 3">
    <name type="scientific">Septoria linicola</name>
    <dbReference type="NCBI Taxonomy" id="215465"/>
    <lineage>
        <taxon>Eukaryota</taxon>
        <taxon>Fungi</taxon>
        <taxon>Dikarya</taxon>
        <taxon>Ascomycota</taxon>
        <taxon>Pezizomycotina</taxon>
        <taxon>Dothideomycetes</taxon>
        <taxon>Dothideomycetidae</taxon>
        <taxon>Mycosphaerellales</taxon>
        <taxon>Mycosphaerellaceae</taxon>
        <taxon>Septoria</taxon>
    </lineage>
</organism>
<proteinExistence type="predicted"/>
<feature type="compositionally biased region" description="Basic and acidic residues" evidence="1">
    <location>
        <begin position="157"/>
        <end position="170"/>
    </location>
</feature>
<evidence type="ECO:0000256" key="1">
    <source>
        <dbReference type="SAM" id="MobiDB-lite"/>
    </source>
</evidence>